<dbReference type="InterPro" id="IPR007214">
    <property type="entry name" value="YbaK/aa-tRNA-synth-assoc-dom"/>
</dbReference>
<dbReference type="PANTHER" id="PTHR30411">
    <property type="entry name" value="CYTOPLASMIC PROTEIN"/>
    <property type="match status" value="1"/>
</dbReference>
<dbReference type="RefSeq" id="WP_005998255.1">
    <property type="nucleotide sequence ID" value="NZ_AAEW02000003.1"/>
</dbReference>
<dbReference type="Gene3D" id="3.90.960.10">
    <property type="entry name" value="YbaK/aminoacyl-tRNA synthetase-associated domain"/>
    <property type="match status" value="1"/>
</dbReference>
<sequence>MAKVKFPTTQAVRQLKQHKVRYTPQLYAYEEKGGTRVSARELGVEEHAVIKTLVMEDEHQSPLIILMHGDCEVSTKEMARTLNVKRIAPCSPDIAHKHTGYQVGGTSPFGTLKPLPVYVERTILDLPLIYINGGKRGFLVSLAPEVLVNVLQATPVEVAI</sequence>
<proteinExistence type="inferred from homology"/>
<organism evidence="6 7">
    <name type="scientific">Desulfuromonas acetoxidans (strain DSM 684 / 11070)</name>
    <dbReference type="NCBI Taxonomy" id="281689"/>
    <lineage>
        <taxon>Bacteria</taxon>
        <taxon>Pseudomonadati</taxon>
        <taxon>Thermodesulfobacteriota</taxon>
        <taxon>Desulfuromonadia</taxon>
        <taxon>Desulfuromonadales</taxon>
        <taxon>Desulfuromonadaceae</taxon>
        <taxon>Desulfuromonas</taxon>
    </lineage>
</organism>
<dbReference type="SUPFAM" id="SSF55826">
    <property type="entry name" value="YbaK/ProRS associated domain"/>
    <property type="match status" value="1"/>
</dbReference>
<accession>Q1K2S7</accession>
<dbReference type="AlphaFoldDB" id="Q1K2S7"/>
<gene>
    <name evidence="6" type="ORF">Dace_2056</name>
</gene>
<dbReference type="GO" id="GO:0004812">
    <property type="term" value="F:aminoacyl-tRNA ligase activity"/>
    <property type="evidence" value="ECO:0007669"/>
    <property type="project" value="UniProtKB-KW"/>
</dbReference>
<keyword evidence="2 4" id="KW-0648">Protein biosynthesis</keyword>
<evidence type="ECO:0000313" key="7">
    <source>
        <dbReference type="Proteomes" id="UP000005695"/>
    </source>
</evidence>
<evidence type="ECO:0000256" key="1">
    <source>
        <dbReference type="ARBA" id="ARBA00009798"/>
    </source>
</evidence>
<name>Q1K2S7_DESA6</name>
<evidence type="ECO:0000256" key="3">
    <source>
        <dbReference type="ARBA" id="ARBA00023239"/>
    </source>
</evidence>
<comment type="similarity">
    <text evidence="1 4">Belongs to the prolyl-tRNA editing family. YbaK/EbsC subfamily.</text>
</comment>
<dbReference type="InterPro" id="IPR036754">
    <property type="entry name" value="YbaK/aa-tRNA-synt-asso_dom_sf"/>
</dbReference>
<evidence type="ECO:0000259" key="5">
    <source>
        <dbReference type="Pfam" id="PF04073"/>
    </source>
</evidence>
<dbReference type="GO" id="GO:0006412">
    <property type="term" value="P:translation"/>
    <property type="evidence" value="ECO:0007669"/>
    <property type="project" value="UniProtKB-KW"/>
</dbReference>
<reference evidence="6" key="2">
    <citation type="submission" date="2006-05" db="EMBL/GenBank/DDBJ databases">
        <title>Sequencing of the draft genome and assembly of Desulfuromonas acetoxidans DSM 684.</title>
        <authorList>
            <consortium name="US DOE Joint Genome Institute (JGI-PGF)"/>
            <person name="Copeland A."/>
            <person name="Lucas S."/>
            <person name="Lapidus A."/>
            <person name="Barry K."/>
            <person name="Detter J.C."/>
            <person name="Glavina del Rio T."/>
            <person name="Hammon N."/>
            <person name="Israni S."/>
            <person name="Dalin E."/>
            <person name="Tice H."/>
            <person name="Bruce D."/>
            <person name="Pitluck S."/>
            <person name="Richardson P."/>
        </authorList>
    </citation>
    <scope>NUCLEOTIDE SEQUENCE [LARGE SCALE GENOMIC DNA]</scope>
    <source>
        <strain evidence="6">DSM 684</strain>
    </source>
</reference>
<dbReference type="OrthoDB" id="9809296at2"/>
<dbReference type="PIRSF" id="PIRSF006181">
    <property type="entry name" value="EbsC_YbaK"/>
    <property type="match status" value="1"/>
</dbReference>
<comment type="caution">
    <text evidence="6">The sequence shown here is derived from an EMBL/GenBank/DDBJ whole genome shotgun (WGS) entry which is preliminary data.</text>
</comment>
<keyword evidence="7" id="KW-1185">Reference proteome</keyword>
<evidence type="ECO:0000256" key="4">
    <source>
        <dbReference type="PIRNR" id="PIRNR006181"/>
    </source>
</evidence>
<dbReference type="GO" id="GO:0016829">
    <property type="term" value="F:lyase activity"/>
    <property type="evidence" value="ECO:0007669"/>
    <property type="project" value="UniProtKB-KW"/>
</dbReference>
<reference evidence="6" key="1">
    <citation type="submission" date="2006-05" db="EMBL/GenBank/DDBJ databases">
        <title>Annotation of the draft genome assembly of Desulfuromonas acetoxidans DSM 684.</title>
        <authorList>
            <consortium name="US DOE Joint Genome Institute (JGI-ORNL)"/>
            <person name="Larimer F."/>
            <person name="Land M."/>
            <person name="Hauser L."/>
        </authorList>
    </citation>
    <scope>NUCLEOTIDE SEQUENCE [LARGE SCALE GENOMIC DNA]</scope>
    <source>
        <strain evidence="6">DSM 684</strain>
    </source>
</reference>
<dbReference type="Proteomes" id="UP000005695">
    <property type="component" value="Unassembled WGS sequence"/>
</dbReference>
<dbReference type="CDD" id="cd00002">
    <property type="entry name" value="YbaK_deacylase"/>
    <property type="match status" value="1"/>
</dbReference>
<keyword evidence="3 4" id="KW-0456">Lyase</keyword>
<evidence type="ECO:0000256" key="2">
    <source>
        <dbReference type="ARBA" id="ARBA00022917"/>
    </source>
</evidence>
<dbReference type="GO" id="GO:0002161">
    <property type="term" value="F:aminoacyl-tRNA deacylase activity"/>
    <property type="evidence" value="ECO:0007669"/>
    <property type="project" value="InterPro"/>
</dbReference>
<dbReference type="PANTHER" id="PTHR30411:SF0">
    <property type="entry name" value="CYS-TRNA(PRO)_CYS-TRNA(CYS) DEACYLASE YBAK"/>
    <property type="match status" value="1"/>
</dbReference>
<dbReference type="EC" id="4.2.-.-" evidence="4"/>
<feature type="domain" description="YbaK/aminoacyl-tRNA synthetase-associated" evidence="5">
    <location>
        <begin position="38"/>
        <end position="148"/>
    </location>
</feature>
<dbReference type="InterPro" id="IPR004369">
    <property type="entry name" value="Prolyl-tRNA_editing_YbaK/EbsC"/>
</dbReference>
<protein>
    <recommendedName>
        <fullName evidence="4">Cys-tRNA(Pro)/Cys-tRNA(Cys) deacylase</fullName>
        <ecNumber evidence="4">4.2.-.-</ecNumber>
    </recommendedName>
</protein>
<dbReference type="Pfam" id="PF04073">
    <property type="entry name" value="tRNA_edit"/>
    <property type="match status" value="1"/>
</dbReference>
<evidence type="ECO:0000313" key="6">
    <source>
        <dbReference type="EMBL" id="EAT16804.1"/>
    </source>
</evidence>
<dbReference type="EMBL" id="AAEW02000003">
    <property type="protein sequence ID" value="EAT16804.1"/>
    <property type="molecule type" value="Genomic_DNA"/>
</dbReference>